<organism evidence="1">
    <name type="scientific">bioreactor metagenome</name>
    <dbReference type="NCBI Taxonomy" id="1076179"/>
    <lineage>
        <taxon>unclassified sequences</taxon>
        <taxon>metagenomes</taxon>
        <taxon>ecological metagenomes</taxon>
    </lineage>
</organism>
<name>A0A644Z8M3_9ZZZZ</name>
<protein>
    <submittedName>
        <fullName evidence="1">Uncharacterized protein</fullName>
    </submittedName>
</protein>
<dbReference type="EMBL" id="VSSQ01007577">
    <property type="protein sequence ID" value="MPM36341.1"/>
    <property type="molecule type" value="Genomic_DNA"/>
</dbReference>
<reference evidence="1" key="1">
    <citation type="submission" date="2019-08" db="EMBL/GenBank/DDBJ databases">
        <authorList>
            <person name="Kucharzyk K."/>
            <person name="Murdoch R.W."/>
            <person name="Higgins S."/>
            <person name="Loffler F."/>
        </authorList>
    </citation>
    <scope>NUCLEOTIDE SEQUENCE</scope>
</reference>
<comment type="caution">
    <text evidence="1">The sequence shown here is derived from an EMBL/GenBank/DDBJ whole genome shotgun (WGS) entry which is preliminary data.</text>
</comment>
<sequence length="66" mass="7307">MNAAEGPVLTARAGVDDAALDEFLLHPHENFTRDNGLVAVFHIILRNDTMVSYSSFSKEIGRICFL</sequence>
<gene>
    <name evidence="1" type="ORF">SDC9_82936</name>
</gene>
<proteinExistence type="predicted"/>
<dbReference type="AlphaFoldDB" id="A0A644Z8M3"/>
<evidence type="ECO:0000313" key="1">
    <source>
        <dbReference type="EMBL" id="MPM36341.1"/>
    </source>
</evidence>
<accession>A0A644Z8M3</accession>